<gene>
    <name evidence="2" type="ORF">HUE87_10045</name>
</gene>
<accession>A0A7S7RQ90</accession>
<evidence type="ECO:0000256" key="1">
    <source>
        <dbReference type="SAM" id="SignalP"/>
    </source>
</evidence>
<feature type="signal peptide" evidence="1">
    <location>
        <begin position="1"/>
        <end position="19"/>
    </location>
</feature>
<dbReference type="EMBL" id="CP054493">
    <property type="protein sequence ID" value="QOY54210.1"/>
    <property type="molecule type" value="Genomic_DNA"/>
</dbReference>
<protein>
    <recommendedName>
        <fullName evidence="4">Thioredoxin domain-containing protein</fullName>
    </recommendedName>
</protein>
<reference evidence="2 3" key="1">
    <citation type="submission" date="2020-05" db="EMBL/GenBank/DDBJ databases">
        <title>Sulfurimonas marisnigri, sp. nov., and Sulfurimonas baltica, sp. nov., manganese oxide reducing chemolithoautotrophs of the class Epsilonproteobacteria isolated from the pelagic redoxclines of the Black and Baltic Seas and emended description of the genus Sulfurimonas.</title>
        <authorList>
            <person name="Henkel J.V."/>
            <person name="Laudan C."/>
            <person name="Werner J."/>
            <person name="Neu T."/>
            <person name="Plewe S."/>
            <person name="Sproer C."/>
            <person name="Bunk B."/>
            <person name="Schulz-Vogt H.N."/>
        </authorList>
    </citation>
    <scope>NUCLEOTIDE SEQUENCE [LARGE SCALE GENOMIC DNA]</scope>
    <source>
        <strain evidence="2 3">SoZ1</strain>
    </source>
</reference>
<dbReference type="AlphaFoldDB" id="A0A7S7RQ90"/>
<evidence type="ECO:0000313" key="2">
    <source>
        <dbReference type="EMBL" id="QOY54210.1"/>
    </source>
</evidence>
<dbReference type="Proteomes" id="UP000593836">
    <property type="component" value="Chromosome"/>
</dbReference>
<evidence type="ECO:0000313" key="3">
    <source>
        <dbReference type="Proteomes" id="UP000593836"/>
    </source>
</evidence>
<feature type="chain" id="PRO_5032625677" description="Thioredoxin domain-containing protein" evidence="1">
    <location>
        <begin position="20"/>
        <end position="132"/>
    </location>
</feature>
<keyword evidence="1" id="KW-0732">Signal</keyword>
<organism evidence="2 3">
    <name type="scientific">Candidatus Sulfurimonas marisnigri</name>
    <dbReference type="NCBI Taxonomy" id="2740405"/>
    <lineage>
        <taxon>Bacteria</taxon>
        <taxon>Pseudomonadati</taxon>
        <taxon>Campylobacterota</taxon>
        <taxon>Epsilonproteobacteria</taxon>
        <taxon>Campylobacterales</taxon>
        <taxon>Sulfurimonadaceae</taxon>
        <taxon>Sulfurimonas</taxon>
    </lineage>
</organism>
<dbReference type="SUPFAM" id="SSF52833">
    <property type="entry name" value="Thioredoxin-like"/>
    <property type="match status" value="1"/>
</dbReference>
<evidence type="ECO:0008006" key="4">
    <source>
        <dbReference type="Google" id="ProtNLM"/>
    </source>
</evidence>
<keyword evidence="3" id="KW-1185">Reference proteome</keyword>
<dbReference type="InterPro" id="IPR036249">
    <property type="entry name" value="Thioredoxin-like_sf"/>
</dbReference>
<dbReference type="KEGG" id="smas:HUE87_10045"/>
<proteinExistence type="predicted"/>
<sequence length="132" mass="15712">MYKLILVTILLFFSASANALESLKSLSQLKEHHIIFLVFEKNGCPWCVRYKSELDYIIKQKYKTDIKFFKVQKGSEISSQLRKEFGHKIIIYPMTYILKLNSNKESEIVHEIYGYQTVEYIEDIFQNELFIK</sequence>
<dbReference type="RefSeq" id="WP_194366256.1">
    <property type="nucleotide sequence ID" value="NZ_CP054493.1"/>
</dbReference>
<name>A0A7S7RQ90_9BACT</name>
<dbReference type="Gene3D" id="3.40.30.10">
    <property type="entry name" value="Glutaredoxin"/>
    <property type="match status" value="1"/>
</dbReference>